<keyword evidence="3 5" id="KW-0863">Zinc-finger</keyword>
<dbReference type="PROSITE" id="PS51036">
    <property type="entry name" value="ZF_A20"/>
    <property type="match status" value="1"/>
</dbReference>
<dbReference type="Gene3D" id="1.20.5.4770">
    <property type="match status" value="1"/>
</dbReference>
<dbReference type="InterPro" id="IPR035896">
    <property type="entry name" value="AN1-like_Znf"/>
</dbReference>
<dbReference type="RefSeq" id="XP_015877842.3">
    <property type="nucleotide sequence ID" value="XM_016022356.4"/>
</dbReference>
<evidence type="ECO:0000256" key="5">
    <source>
        <dbReference type="PROSITE-ProRule" id="PRU00449"/>
    </source>
</evidence>
<dbReference type="FunFam" id="4.10.1110.10:FF:000001">
    <property type="entry name" value="Zinc finger AN1-type containing 6"/>
    <property type="match status" value="1"/>
</dbReference>
<feature type="domain" description="A20-type" evidence="6">
    <location>
        <begin position="1"/>
        <end position="34"/>
    </location>
</feature>
<dbReference type="GO" id="GO:0008270">
    <property type="term" value="F:zinc ion binding"/>
    <property type="evidence" value="ECO:0007669"/>
    <property type="project" value="UniProtKB-KW"/>
</dbReference>
<feature type="domain" description="AN1-type" evidence="7">
    <location>
        <begin position="85"/>
        <end position="131"/>
    </location>
</feature>
<dbReference type="PANTHER" id="PTHR10634:SF124">
    <property type="entry name" value="ZINC FINGER A20 AND AN1 DOMAIN-CONTAINING STRESS-ASSOCIATED PROTEIN 8-RELATED"/>
    <property type="match status" value="1"/>
</dbReference>
<dbReference type="Pfam" id="PF01754">
    <property type="entry name" value="zf-A20"/>
    <property type="match status" value="1"/>
</dbReference>
<keyword evidence="8" id="KW-1185">Reference proteome</keyword>
<protein>
    <submittedName>
        <fullName evidence="9">Zinc finger A20 and AN1 domain-containing stress-associated protein 1</fullName>
    </submittedName>
</protein>
<evidence type="ECO:0000259" key="6">
    <source>
        <dbReference type="PROSITE" id="PS51036"/>
    </source>
</evidence>
<dbReference type="Pfam" id="PF01428">
    <property type="entry name" value="zf-AN1"/>
    <property type="match status" value="1"/>
</dbReference>
<dbReference type="SMART" id="SM00154">
    <property type="entry name" value="ZnF_AN1"/>
    <property type="match status" value="1"/>
</dbReference>
<dbReference type="InterPro" id="IPR000058">
    <property type="entry name" value="Znf_AN1"/>
</dbReference>
<evidence type="ECO:0000256" key="2">
    <source>
        <dbReference type="ARBA" id="ARBA00022723"/>
    </source>
</evidence>
<dbReference type="AlphaFoldDB" id="A0A6P3ZWD7"/>
<dbReference type="KEGG" id="zju:107414248"/>
<dbReference type="PANTHER" id="PTHR10634">
    <property type="entry name" value="AN1-TYPE ZINC FINGER PROTEIN"/>
    <property type="match status" value="1"/>
</dbReference>
<accession>A0A6P3ZWD7</accession>
<proteinExistence type="predicted"/>
<dbReference type="InterPro" id="IPR002653">
    <property type="entry name" value="Znf_A20"/>
</dbReference>
<dbReference type="SMART" id="SM00259">
    <property type="entry name" value="ZnF_A20"/>
    <property type="match status" value="1"/>
</dbReference>
<evidence type="ECO:0000256" key="4">
    <source>
        <dbReference type="ARBA" id="ARBA00022833"/>
    </source>
</evidence>
<dbReference type="GO" id="GO:0003677">
    <property type="term" value="F:DNA binding"/>
    <property type="evidence" value="ECO:0007669"/>
    <property type="project" value="InterPro"/>
</dbReference>
<sequence>MDPPLCANGCGFYGSMANRNLCSKCYSDYLKENVVNSSVKEEATIDKQPLADSNQPISTSHLASAIGVSLSSETETTQSSESVSSCVKNRCKSCNRKVGLMGFRCRCGGLFCGKHRYAEEHSCEADYKTKERNLLVKNNPVCKADKLQRI</sequence>
<evidence type="ECO:0000256" key="3">
    <source>
        <dbReference type="ARBA" id="ARBA00022771"/>
    </source>
</evidence>
<gene>
    <name evidence="9" type="primary">LOC107414248</name>
</gene>
<dbReference type="SUPFAM" id="SSF118310">
    <property type="entry name" value="AN1-like Zinc finger"/>
    <property type="match status" value="1"/>
</dbReference>
<organism evidence="8 9">
    <name type="scientific">Ziziphus jujuba</name>
    <name type="common">Chinese jujube</name>
    <name type="synonym">Ziziphus sativa</name>
    <dbReference type="NCBI Taxonomy" id="326968"/>
    <lineage>
        <taxon>Eukaryota</taxon>
        <taxon>Viridiplantae</taxon>
        <taxon>Streptophyta</taxon>
        <taxon>Embryophyta</taxon>
        <taxon>Tracheophyta</taxon>
        <taxon>Spermatophyta</taxon>
        <taxon>Magnoliopsida</taxon>
        <taxon>eudicotyledons</taxon>
        <taxon>Gunneridae</taxon>
        <taxon>Pentapetalae</taxon>
        <taxon>rosids</taxon>
        <taxon>fabids</taxon>
        <taxon>Rosales</taxon>
        <taxon>Rhamnaceae</taxon>
        <taxon>Paliureae</taxon>
        <taxon>Ziziphus</taxon>
    </lineage>
</organism>
<evidence type="ECO:0000313" key="9">
    <source>
        <dbReference type="RefSeq" id="XP_015877842.3"/>
    </source>
</evidence>
<dbReference type="PROSITE" id="PS51039">
    <property type="entry name" value="ZF_AN1"/>
    <property type="match status" value="1"/>
</dbReference>
<keyword evidence="4" id="KW-0862">Zinc</keyword>
<dbReference type="Proteomes" id="UP001652623">
    <property type="component" value="Chromosome 8"/>
</dbReference>
<reference evidence="9" key="1">
    <citation type="submission" date="2025-08" db="UniProtKB">
        <authorList>
            <consortium name="RefSeq"/>
        </authorList>
    </citation>
    <scope>IDENTIFICATION</scope>
    <source>
        <tissue evidence="9">Seedling</tissue>
    </source>
</reference>
<dbReference type="Gene3D" id="4.10.1110.10">
    <property type="entry name" value="AN1-like Zinc finger"/>
    <property type="match status" value="1"/>
</dbReference>
<evidence type="ECO:0000256" key="1">
    <source>
        <dbReference type="ARBA" id="ARBA00003732"/>
    </source>
</evidence>
<comment type="function">
    <text evidence="1">May be involved in environmental stress response.</text>
</comment>
<keyword evidence="2" id="KW-0479">Metal-binding</keyword>
<name>A0A6P3ZWD7_ZIZJJ</name>
<dbReference type="InterPro" id="IPR050652">
    <property type="entry name" value="AN1_A20_ZnFinger"/>
</dbReference>
<dbReference type="SUPFAM" id="SSF57716">
    <property type="entry name" value="Glucocorticoid receptor-like (DNA-binding domain)"/>
    <property type="match status" value="1"/>
</dbReference>
<dbReference type="InParanoid" id="A0A6P3ZWD7"/>
<dbReference type="GeneID" id="107414248"/>
<evidence type="ECO:0000313" key="8">
    <source>
        <dbReference type="Proteomes" id="UP001652623"/>
    </source>
</evidence>
<evidence type="ECO:0000259" key="7">
    <source>
        <dbReference type="PROSITE" id="PS51039"/>
    </source>
</evidence>